<evidence type="ECO:0000256" key="9">
    <source>
        <dbReference type="ARBA" id="ARBA00034528"/>
    </source>
</evidence>
<proteinExistence type="inferred from homology"/>
<dbReference type="GO" id="GO:0034899">
    <property type="term" value="F:trimethylamine monooxygenase activity"/>
    <property type="evidence" value="ECO:0007669"/>
    <property type="project" value="UniProtKB-EC"/>
</dbReference>
<dbReference type="PIRSF" id="PIRSF000332">
    <property type="entry name" value="FMO"/>
    <property type="match status" value="1"/>
</dbReference>
<keyword evidence="4" id="KW-0285">Flavoprotein</keyword>
<evidence type="ECO:0000256" key="3">
    <source>
        <dbReference type="ARBA" id="ARBA00010139"/>
    </source>
</evidence>
<comment type="similarity">
    <text evidence="2">Belongs to the FMO family.</text>
</comment>
<keyword evidence="7" id="KW-0560">Oxidoreductase</keyword>
<evidence type="ECO:0000313" key="12">
    <source>
        <dbReference type="Proteomes" id="UP000030848"/>
    </source>
</evidence>
<name>A0A837DFE0_9PSEU</name>
<dbReference type="GO" id="GO:0050661">
    <property type="term" value="F:NADP binding"/>
    <property type="evidence" value="ECO:0007669"/>
    <property type="project" value="InterPro"/>
</dbReference>
<dbReference type="InterPro" id="IPR000960">
    <property type="entry name" value="Flavin_mOase"/>
</dbReference>
<evidence type="ECO:0000256" key="10">
    <source>
        <dbReference type="ARBA" id="ARBA00035159"/>
    </source>
</evidence>
<dbReference type="FunFam" id="3.50.50.60:FF:000138">
    <property type="entry name" value="Flavin-containing monooxygenase"/>
    <property type="match status" value="1"/>
</dbReference>
<evidence type="ECO:0000256" key="8">
    <source>
        <dbReference type="ARBA" id="ARBA00023033"/>
    </source>
</evidence>
<dbReference type="AlphaFoldDB" id="A0A837DFE0"/>
<comment type="caution">
    <text evidence="11">The sequence shown here is derived from an EMBL/GenBank/DDBJ whole genome shotgun (WGS) entry which is preliminary data.</text>
</comment>
<dbReference type="OrthoDB" id="5168853at2"/>
<evidence type="ECO:0000256" key="2">
    <source>
        <dbReference type="ARBA" id="ARBA00009183"/>
    </source>
</evidence>
<comment type="cofactor">
    <cofactor evidence="1">
        <name>FAD</name>
        <dbReference type="ChEBI" id="CHEBI:57692"/>
    </cofactor>
</comment>
<evidence type="ECO:0000256" key="6">
    <source>
        <dbReference type="ARBA" id="ARBA00022857"/>
    </source>
</evidence>
<dbReference type="Pfam" id="PF00743">
    <property type="entry name" value="FMO-like"/>
    <property type="match status" value="2"/>
</dbReference>
<dbReference type="InterPro" id="IPR050346">
    <property type="entry name" value="FMO-like"/>
</dbReference>
<dbReference type="PANTHER" id="PTHR23023">
    <property type="entry name" value="DIMETHYLANILINE MONOOXYGENASE"/>
    <property type="match status" value="1"/>
</dbReference>
<evidence type="ECO:0000256" key="1">
    <source>
        <dbReference type="ARBA" id="ARBA00001974"/>
    </source>
</evidence>
<accession>A0A837DFE0</accession>
<evidence type="ECO:0000313" key="11">
    <source>
        <dbReference type="EMBL" id="KHF46012.1"/>
    </source>
</evidence>
<dbReference type="InterPro" id="IPR020946">
    <property type="entry name" value="Flavin_mOase-like"/>
</dbReference>
<dbReference type="InterPro" id="IPR036188">
    <property type="entry name" value="FAD/NAD-bd_sf"/>
</dbReference>
<dbReference type="Gene3D" id="3.50.50.60">
    <property type="entry name" value="FAD/NAD(P)-binding domain"/>
    <property type="match status" value="2"/>
</dbReference>
<evidence type="ECO:0000256" key="7">
    <source>
        <dbReference type="ARBA" id="ARBA00023002"/>
    </source>
</evidence>
<sequence>MASRVAVIGAGPGGLAQLHAFAEAGKNGAELPELVCFEKQSDWGGMWNYTWRTGVDEAGDPVHASMYRHLWSNGPKECLEFADYTFDEHFGKPIPSYPPREVLYDYLLGRARKNDIRKYIQFGTAVRWVSHNAEKNTFNVTVEDLKTGDHRTEEFDYVIVSTGHFSIPNMPDFPGFEQFPGRILHSHDFRDSREFAGQDLLIIGSSYSAEDLALQVKKYGANSVTISYRTAPMGFAWPEGITEVPLLTRLDGNTAHFADGSSRRVDTILLCTGYRHHFPFLENSLRLRTKNVLYPDNLYKGVFWVDNPNLMYLAMQDLYYTFTLFDAQAWYARDYVLGRVNLPSADQMREEIASWRAREEALSSMMEAVEFQADHLRDLLQNLDYPKFDVDMTVEHFRTWLGHKQEDITGYRNRGGFASPVTGTVSPALHTSWWEMLDDSPEAFLGESAGSAK</sequence>
<gene>
    <name evidence="11" type="ORF">MINT15_03130</name>
</gene>
<dbReference type="GO" id="GO:0004499">
    <property type="term" value="F:N,N-dimethylaniline monooxygenase activity"/>
    <property type="evidence" value="ECO:0007669"/>
    <property type="project" value="InterPro"/>
</dbReference>
<comment type="similarity">
    <text evidence="3">Belongs to the FAD-binding monooxygenase family.</text>
</comment>
<evidence type="ECO:0000256" key="5">
    <source>
        <dbReference type="ARBA" id="ARBA00022827"/>
    </source>
</evidence>
<keyword evidence="6" id="KW-0521">NADP</keyword>
<organism evidence="11 12">
    <name type="scientific">Saccharomonospora viridis</name>
    <dbReference type="NCBI Taxonomy" id="1852"/>
    <lineage>
        <taxon>Bacteria</taxon>
        <taxon>Bacillati</taxon>
        <taxon>Actinomycetota</taxon>
        <taxon>Actinomycetes</taxon>
        <taxon>Pseudonocardiales</taxon>
        <taxon>Pseudonocardiaceae</taxon>
        <taxon>Saccharomonospora</taxon>
    </lineage>
</organism>
<reference evidence="11 12" key="1">
    <citation type="submission" date="2014-10" db="EMBL/GenBank/DDBJ databases">
        <title>Genome sequence of Micropolyspora internatus JCM3315.</title>
        <authorList>
            <person name="Shin S.-K."/>
            <person name="Yi H."/>
        </authorList>
    </citation>
    <scope>NUCLEOTIDE SEQUENCE [LARGE SCALE GENOMIC DNA]</scope>
    <source>
        <strain evidence="11 12">JCM 3315</strain>
    </source>
</reference>
<evidence type="ECO:0000256" key="4">
    <source>
        <dbReference type="ARBA" id="ARBA00022630"/>
    </source>
</evidence>
<keyword evidence="5" id="KW-0274">FAD</keyword>
<dbReference type="Proteomes" id="UP000030848">
    <property type="component" value="Unassembled WGS sequence"/>
</dbReference>
<keyword evidence="8" id="KW-0503">Monooxygenase</keyword>
<protein>
    <recommendedName>
        <fullName evidence="10">Trimethylamine monooxygenase</fullName>
        <ecNumber evidence="9">1.14.13.148</ecNumber>
    </recommendedName>
</protein>
<dbReference type="RefSeq" id="WP_037307709.1">
    <property type="nucleotide sequence ID" value="NZ_FOWS01000003.1"/>
</dbReference>
<dbReference type="PRINTS" id="PR00411">
    <property type="entry name" value="PNDRDTASEI"/>
</dbReference>
<dbReference type="EMBL" id="JRZE01000001">
    <property type="protein sequence ID" value="KHF46012.1"/>
    <property type="molecule type" value="Genomic_DNA"/>
</dbReference>
<dbReference type="GO" id="GO:0050660">
    <property type="term" value="F:flavin adenine dinucleotide binding"/>
    <property type="evidence" value="ECO:0007669"/>
    <property type="project" value="InterPro"/>
</dbReference>
<dbReference type="EC" id="1.14.13.148" evidence="9"/>
<dbReference type="SUPFAM" id="SSF51905">
    <property type="entry name" value="FAD/NAD(P)-binding domain"/>
    <property type="match status" value="2"/>
</dbReference>